<comment type="caution">
    <text evidence="2">The sequence shown here is derived from an EMBL/GenBank/DDBJ whole genome shotgun (WGS) entry which is preliminary data.</text>
</comment>
<gene>
    <name evidence="2" type="ORF">PCANC_28429</name>
</gene>
<keyword evidence="3" id="KW-1185">Reference proteome</keyword>
<dbReference type="EMBL" id="PGCJ01000647">
    <property type="protein sequence ID" value="PLW25124.1"/>
    <property type="molecule type" value="Genomic_DNA"/>
</dbReference>
<feature type="region of interest" description="Disordered" evidence="1">
    <location>
        <begin position="246"/>
        <end position="332"/>
    </location>
</feature>
<name>A0A2N5THZ0_9BASI</name>
<evidence type="ECO:0000313" key="3">
    <source>
        <dbReference type="Proteomes" id="UP000235388"/>
    </source>
</evidence>
<reference evidence="2 3" key="1">
    <citation type="submission" date="2017-11" db="EMBL/GenBank/DDBJ databases">
        <title>De novo assembly and phasing of dikaryotic genomes from two isolates of Puccinia coronata f. sp. avenae, the causal agent of oat crown rust.</title>
        <authorList>
            <person name="Miller M.E."/>
            <person name="Zhang Y."/>
            <person name="Omidvar V."/>
            <person name="Sperschneider J."/>
            <person name="Schwessinger B."/>
            <person name="Raley C."/>
            <person name="Palmer J.M."/>
            <person name="Garnica D."/>
            <person name="Upadhyaya N."/>
            <person name="Rathjen J."/>
            <person name="Taylor J.M."/>
            <person name="Park R.F."/>
            <person name="Dodds P.N."/>
            <person name="Hirsch C.D."/>
            <person name="Kianian S.F."/>
            <person name="Figueroa M."/>
        </authorList>
    </citation>
    <scope>NUCLEOTIDE SEQUENCE [LARGE SCALE GENOMIC DNA]</scope>
    <source>
        <strain evidence="2">12NC29</strain>
    </source>
</reference>
<organism evidence="2 3">
    <name type="scientific">Puccinia coronata f. sp. avenae</name>
    <dbReference type="NCBI Taxonomy" id="200324"/>
    <lineage>
        <taxon>Eukaryota</taxon>
        <taxon>Fungi</taxon>
        <taxon>Dikarya</taxon>
        <taxon>Basidiomycota</taxon>
        <taxon>Pucciniomycotina</taxon>
        <taxon>Pucciniomycetes</taxon>
        <taxon>Pucciniales</taxon>
        <taxon>Pucciniaceae</taxon>
        <taxon>Puccinia</taxon>
    </lineage>
</organism>
<evidence type="ECO:0000313" key="2">
    <source>
        <dbReference type="EMBL" id="PLW25124.1"/>
    </source>
</evidence>
<dbReference type="PANTHER" id="PTHR33266">
    <property type="entry name" value="CHROMOSOME 15, WHOLE GENOME SHOTGUN SEQUENCE"/>
    <property type="match status" value="1"/>
</dbReference>
<protein>
    <submittedName>
        <fullName evidence="2">Uncharacterized protein</fullName>
    </submittedName>
</protein>
<feature type="compositionally biased region" description="Low complexity" evidence="1">
    <location>
        <begin position="291"/>
        <end position="309"/>
    </location>
</feature>
<dbReference type="AlphaFoldDB" id="A0A2N5THZ0"/>
<dbReference type="STRING" id="200324.A0A2N5THZ0"/>
<accession>A0A2N5THZ0</accession>
<proteinExistence type="predicted"/>
<feature type="compositionally biased region" description="Basic and acidic residues" evidence="1">
    <location>
        <begin position="255"/>
        <end position="290"/>
    </location>
</feature>
<sequence>MAPSATELQHERAPEVGLDPQQVDIERKRFLLLHCLYRGDVVEQQFLAILRVTGWNAGLPMASFPNAWDILKQVGYTEDRIADTLKLQLTATQGQKKTGDAQQIKWSNDIVRLGFKQPYARPDLTVQPALTSLREYAQQWSRTQYEAPYTLIIGPSMSGRTRFIFELAKHLADSFLPTMTSGSKHDMIKHYTLLLTAILEQVASFFSNHKGKRIKDHLALWNNYSLQIDDADSRFPADVCRIVSADQSGAKRRSVRNDRVTPNDDNIDEKRGKRTMTEKARWTKQSHEDGSVPLASRISSRSSPNSSLATRIERRSNEISRNNSLIVDKHKK</sequence>
<dbReference type="PANTHER" id="PTHR33266:SF1">
    <property type="entry name" value="F-BOX DOMAIN-CONTAINING PROTEIN"/>
    <property type="match status" value="1"/>
</dbReference>
<dbReference type="Proteomes" id="UP000235388">
    <property type="component" value="Unassembled WGS sequence"/>
</dbReference>
<evidence type="ECO:0000256" key="1">
    <source>
        <dbReference type="SAM" id="MobiDB-lite"/>
    </source>
</evidence>